<name>A0ABX1IK40_STRGB</name>
<organism evidence="1 2">
    <name type="scientific">Streptomyces galbus</name>
    <dbReference type="NCBI Taxonomy" id="33898"/>
    <lineage>
        <taxon>Bacteria</taxon>
        <taxon>Bacillati</taxon>
        <taxon>Actinomycetota</taxon>
        <taxon>Actinomycetes</taxon>
        <taxon>Kitasatosporales</taxon>
        <taxon>Streptomycetaceae</taxon>
        <taxon>Streptomyces</taxon>
    </lineage>
</organism>
<sequence length="73" mass="7780">MPDPGLYRPDHDGFADLYETMVEQCEAVEAGAVTAADAADLLHDRLLAADFVPKNFGTPSARCASSTRGPRPC</sequence>
<evidence type="ECO:0000313" key="1">
    <source>
        <dbReference type="EMBL" id="NKQ24771.1"/>
    </source>
</evidence>
<gene>
    <name evidence="1" type="ORF">HF200_09995</name>
</gene>
<protein>
    <submittedName>
        <fullName evidence="1">Uncharacterized protein</fullName>
    </submittedName>
</protein>
<reference evidence="1 2" key="1">
    <citation type="submission" date="2020-04" db="EMBL/GenBank/DDBJ databases">
        <title>Genome sequence of Streptomyces galbus strain I339.</title>
        <authorList>
            <person name="Silva E.A.N."/>
            <person name="Merces M."/>
            <person name="Castelo Branco A.P.O.T."/>
            <person name="Vasconcelos P.C."/>
            <person name="Costa N.P."/>
            <person name="Marinho G.C.S."/>
            <person name="Oliveira C.J.B."/>
            <person name="Araujo D."/>
            <person name="Rodrigues Junior V.S."/>
            <person name="Almeida R."/>
            <person name="Silva Filho U.R."/>
            <person name="Andrade A.S.A."/>
            <person name="Cibulski S.P."/>
        </authorList>
    </citation>
    <scope>NUCLEOTIDE SEQUENCE [LARGE SCALE GENOMIC DNA]</scope>
    <source>
        <strain evidence="1 2">I339</strain>
    </source>
</reference>
<evidence type="ECO:0000313" key="2">
    <source>
        <dbReference type="Proteomes" id="UP000744032"/>
    </source>
</evidence>
<accession>A0ABX1IK40</accession>
<comment type="caution">
    <text evidence="1">The sequence shown here is derived from an EMBL/GenBank/DDBJ whole genome shotgun (WGS) entry which is preliminary data.</text>
</comment>
<dbReference type="Proteomes" id="UP000744032">
    <property type="component" value="Unassembled WGS sequence"/>
</dbReference>
<proteinExistence type="predicted"/>
<dbReference type="RefSeq" id="WP_168373222.1">
    <property type="nucleotide sequence ID" value="NZ_JAAXMD010000067.1"/>
</dbReference>
<keyword evidence="2" id="KW-1185">Reference proteome</keyword>
<dbReference type="EMBL" id="JAAXMD010000067">
    <property type="protein sequence ID" value="NKQ24771.1"/>
    <property type="molecule type" value="Genomic_DNA"/>
</dbReference>